<keyword evidence="3" id="KW-1185">Reference proteome</keyword>
<dbReference type="EMBL" id="CARXXK010000001">
    <property type="protein sequence ID" value="CAI6348184.1"/>
    <property type="molecule type" value="Genomic_DNA"/>
</dbReference>
<accession>A0AAV0VX66</accession>
<gene>
    <name evidence="2" type="ORF">MEUPH1_LOCUS4887</name>
</gene>
<feature type="compositionally biased region" description="Low complexity" evidence="1">
    <location>
        <begin position="73"/>
        <end position="107"/>
    </location>
</feature>
<sequence length="124" mass="14087">MAEEAYEVMKSLVSKQGQRDEYHVFGEHVGFKIRKLRTNYAKSTVEYLINNILYEAETGKYDFPPQQQYQYFQQPNNQSQSVSVPYQSSNIPSSPSSSTITSLTSPTPTTPAPSFIDEDSFDEV</sequence>
<evidence type="ECO:0000313" key="2">
    <source>
        <dbReference type="EMBL" id="CAI6348184.1"/>
    </source>
</evidence>
<protein>
    <submittedName>
        <fullName evidence="2">Uncharacterized protein</fullName>
    </submittedName>
</protein>
<evidence type="ECO:0000256" key="1">
    <source>
        <dbReference type="SAM" id="MobiDB-lite"/>
    </source>
</evidence>
<reference evidence="2 3" key="1">
    <citation type="submission" date="2023-01" db="EMBL/GenBank/DDBJ databases">
        <authorList>
            <person name="Whitehead M."/>
        </authorList>
    </citation>
    <scope>NUCLEOTIDE SEQUENCE [LARGE SCALE GENOMIC DNA]</scope>
</reference>
<evidence type="ECO:0000313" key="3">
    <source>
        <dbReference type="Proteomes" id="UP001160148"/>
    </source>
</evidence>
<organism evidence="2 3">
    <name type="scientific">Macrosiphum euphorbiae</name>
    <name type="common">potato aphid</name>
    <dbReference type="NCBI Taxonomy" id="13131"/>
    <lineage>
        <taxon>Eukaryota</taxon>
        <taxon>Metazoa</taxon>
        <taxon>Ecdysozoa</taxon>
        <taxon>Arthropoda</taxon>
        <taxon>Hexapoda</taxon>
        <taxon>Insecta</taxon>
        <taxon>Pterygota</taxon>
        <taxon>Neoptera</taxon>
        <taxon>Paraneoptera</taxon>
        <taxon>Hemiptera</taxon>
        <taxon>Sternorrhyncha</taxon>
        <taxon>Aphidomorpha</taxon>
        <taxon>Aphidoidea</taxon>
        <taxon>Aphididae</taxon>
        <taxon>Macrosiphini</taxon>
        <taxon>Macrosiphum</taxon>
    </lineage>
</organism>
<comment type="caution">
    <text evidence="2">The sequence shown here is derived from an EMBL/GenBank/DDBJ whole genome shotgun (WGS) entry which is preliminary data.</text>
</comment>
<feature type="region of interest" description="Disordered" evidence="1">
    <location>
        <begin position="73"/>
        <end position="124"/>
    </location>
</feature>
<dbReference type="AlphaFoldDB" id="A0AAV0VX66"/>
<name>A0AAV0VX66_9HEMI</name>
<dbReference type="Proteomes" id="UP001160148">
    <property type="component" value="Unassembled WGS sequence"/>
</dbReference>
<proteinExistence type="predicted"/>